<reference evidence="2" key="1">
    <citation type="journal article" date="2019" name="Int. J. Syst. Evol. Microbiol.">
        <title>The Global Catalogue of Microorganisms (GCM) 10K type strain sequencing project: providing services to taxonomists for standard genome sequencing and annotation.</title>
        <authorList>
            <consortium name="The Broad Institute Genomics Platform"/>
            <consortium name="The Broad Institute Genome Sequencing Center for Infectious Disease"/>
            <person name="Wu L."/>
            <person name="Ma J."/>
        </authorList>
    </citation>
    <scope>NUCLEOTIDE SEQUENCE [LARGE SCALE GENOMIC DNA]</scope>
    <source>
        <strain evidence="2">NBRC 111146</strain>
    </source>
</reference>
<evidence type="ECO:0000313" key="1">
    <source>
        <dbReference type="EMBL" id="GLT13586.1"/>
    </source>
</evidence>
<proteinExistence type="predicted"/>
<evidence type="ECO:0000313" key="2">
    <source>
        <dbReference type="Proteomes" id="UP001157156"/>
    </source>
</evidence>
<gene>
    <name evidence="1" type="ORF">GCM10007931_05600</name>
</gene>
<organism evidence="1 2">
    <name type="scientific">Vibrio algivorus</name>
    <dbReference type="NCBI Taxonomy" id="1667024"/>
    <lineage>
        <taxon>Bacteria</taxon>
        <taxon>Pseudomonadati</taxon>
        <taxon>Pseudomonadota</taxon>
        <taxon>Gammaproteobacteria</taxon>
        <taxon>Vibrionales</taxon>
        <taxon>Vibrionaceae</taxon>
        <taxon>Vibrio</taxon>
    </lineage>
</organism>
<protein>
    <submittedName>
        <fullName evidence="1">Uncharacterized protein</fullName>
    </submittedName>
</protein>
<dbReference type="InterPro" id="IPR025130">
    <property type="entry name" value="DUF4056"/>
</dbReference>
<dbReference type="Proteomes" id="UP001157156">
    <property type="component" value="Unassembled WGS sequence"/>
</dbReference>
<dbReference type="RefSeq" id="WP_089123991.1">
    <property type="nucleotide sequence ID" value="NZ_BSPV01000003.1"/>
</dbReference>
<dbReference type="Pfam" id="PF13265">
    <property type="entry name" value="DUF4056"/>
    <property type="match status" value="1"/>
</dbReference>
<name>A0ABQ6ELJ4_9VIBR</name>
<sequence length="86" mass="9552">MGDNTFVRMLNLLMDGNLTTSTWGCRGFIDLAHVRDTADNATGLFYKTYPKLGQAFTIALEPELGEREIHFQAFDTSHLTAAQKGV</sequence>
<comment type="caution">
    <text evidence="1">The sequence shown here is derived from an EMBL/GenBank/DDBJ whole genome shotgun (WGS) entry which is preliminary data.</text>
</comment>
<keyword evidence="2" id="KW-1185">Reference proteome</keyword>
<dbReference type="EMBL" id="BSPV01000003">
    <property type="protein sequence ID" value="GLT13586.1"/>
    <property type="molecule type" value="Genomic_DNA"/>
</dbReference>
<accession>A0ABQ6ELJ4</accession>